<dbReference type="OrthoDB" id="7862313at2759"/>
<keyword evidence="6" id="KW-0653">Protein transport</keyword>
<comment type="caution">
    <text evidence="10">The sequence shown here is derived from an EMBL/GenBank/DDBJ whole genome shotgun (WGS) entry which is preliminary data.</text>
</comment>
<dbReference type="SUPFAM" id="SSF48371">
    <property type="entry name" value="ARM repeat"/>
    <property type="match status" value="2"/>
</dbReference>
<evidence type="ECO:0000256" key="5">
    <source>
        <dbReference type="ARBA" id="ARBA00022737"/>
    </source>
</evidence>
<dbReference type="InterPro" id="IPR057600">
    <property type="entry name" value="TORTIFOLIA1/SINE1-2_N"/>
</dbReference>
<feature type="repeat" description="HEAT" evidence="8">
    <location>
        <begin position="389"/>
        <end position="427"/>
    </location>
</feature>
<dbReference type="InterPro" id="IPR016024">
    <property type="entry name" value="ARM-type_fold"/>
</dbReference>
<keyword evidence="11" id="KW-1185">Reference proteome</keyword>
<dbReference type="Pfam" id="PF03810">
    <property type="entry name" value="IBN_N"/>
    <property type="match status" value="1"/>
</dbReference>
<dbReference type="InterPro" id="IPR011989">
    <property type="entry name" value="ARM-like"/>
</dbReference>
<protein>
    <recommendedName>
        <fullName evidence="9">Importin N-terminal domain-containing protein</fullName>
    </recommendedName>
</protein>
<keyword evidence="5" id="KW-0677">Repeat</keyword>
<dbReference type="GO" id="GO:0005737">
    <property type="term" value="C:cytoplasm"/>
    <property type="evidence" value="ECO:0007669"/>
    <property type="project" value="UniProtKB-SubCell"/>
</dbReference>
<evidence type="ECO:0000259" key="9">
    <source>
        <dbReference type="PROSITE" id="PS50166"/>
    </source>
</evidence>
<dbReference type="SMART" id="SM00913">
    <property type="entry name" value="IBN_N"/>
    <property type="match status" value="1"/>
</dbReference>
<reference evidence="10 11" key="1">
    <citation type="submission" date="2015-06" db="EMBL/GenBank/DDBJ databases">
        <title>Expansion of signal transduction pathways in fungi by whole-genome duplication.</title>
        <authorList>
            <consortium name="DOE Joint Genome Institute"/>
            <person name="Corrochano L.M."/>
            <person name="Kuo A."/>
            <person name="Marcet-Houben M."/>
            <person name="Polaino S."/>
            <person name="Salamov A."/>
            <person name="Villalobos J.M."/>
            <person name="Alvarez M.I."/>
            <person name="Avalos J."/>
            <person name="Benito E.P."/>
            <person name="Benoit I."/>
            <person name="Burger G."/>
            <person name="Camino L.P."/>
            <person name="Canovas D."/>
            <person name="Cerda-Olmedo E."/>
            <person name="Cheng J.-F."/>
            <person name="Dominguez A."/>
            <person name="Elias M."/>
            <person name="Eslava A.P."/>
            <person name="Glaser F."/>
            <person name="Grimwood J."/>
            <person name="Gutierrez G."/>
            <person name="Heitman J."/>
            <person name="Henrissat B."/>
            <person name="Iturriaga E.A."/>
            <person name="Lang B.F."/>
            <person name="Lavin J.L."/>
            <person name="Lee S."/>
            <person name="Li W."/>
            <person name="Lindquist E."/>
            <person name="Lopez-Garcia S."/>
            <person name="Luque E.M."/>
            <person name="Marcos A.T."/>
            <person name="Martin J."/>
            <person name="Mccluskey K."/>
            <person name="Medina H.R."/>
            <person name="Miralles-Duran A."/>
            <person name="Miyazaki A."/>
            <person name="Munoz-Torres E."/>
            <person name="Oguiza J.A."/>
            <person name="Ohm R."/>
            <person name="Olmedo M."/>
            <person name="Orejas M."/>
            <person name="Ortiz-Castellanos L."/>
            <person name="Pisabarro A.G."/>
            <person name="Rodriguez-Romero J."/>
            <person name="Ruiz-Herrera J."/>
            <person name="Ruiz-Vazquez R."/>
            <person name="Sanz C."/>
            <person name="Schackwitz W."/>
            <person name="Schmutz J."/>
            <person name="Shahriari M."/>
            <person name="Shelest E."/>
            <person name="Silva-Franco F."/>
            <person name="Soanes D."/>
            <person name="Syed K."/>
            <person name="Tagua V.G."/>
            <person name="Talbot N.J."/>
            <person name="Thon M."/>
            <person name="De Vries R.P."/>
            <person name="Wiebenga A."/>
            <person name="Yadav J.S."/>
            <person name="Braun E.L."/>
            <person name="Baker S."/>
            <person name="Garre V."/>
            <person name="Horwitz B."/>
            <person name="Torres-Martinez S."/>
            <person name="Idnurm A."/>
            <person name="Herrera-Estrella A."/>
            <person name="Gabaldon T."/>
            <person name="Grigoriev I.V."/>
        </authorList>
    </citation>
    <scope>NUCLEOTIDE SEQUENCE [LARGE SCALE GENOMIC DNA]</scope>
    <source>
        <strain evidence="10 11">CBS 277.49</strain>
    </source>
</reference>
<dbReference type="InterPro" id="IPR021133">
    <property type="entry name" value="HEAT_type_2"/>
</dbReference>
<dbReference type="InterPro" id="IPR034085">
    <property type="entry name" value="TOG"/>
</dbReference>
<dbReference type="EMBL" id="AMYB01000011">
    <property type="protein sequence ID" value="OAC98196.1"/>
    <property type="molecule type" value="Genomic_DNA"/>
</dbReference>
<dbReference type="GO" id="GO:0005634">
    <property type="term" value="C:nucleus"/>
    <property type="evidence" value="ECO:0007669"/>
    <property type="project" value="UniProtKB-SubCell"/>
</dbReference>
<dbReference type="GO" id="GO:0031267">
    <property type="term" value="F:small GTPase binding"/>
    <property type="evidence" value="ECO:0007669"/>
    <property type="project" value="InterPro"/>
</dbReference>
<dbReference type="InterPro" id="IPR057672">
    <property type="entry name" value="TPR_IPO4/5"/>
</dbReference>
<feature type="repeat" description="HEAT" evidence="8">
    <location>
        <begin position="430"/>
        <end position="468"/>
    </location>
</feature>
<dbReference type="STRING" id="747725.A0A162YCG8"/>
<proteinExistence type="predicted"/>
<sequence>MEQYLAGLDDLLTKLAQAQDSETIRNATSVLNTQYYATADCIPALVEIISRSPHYQVRQLAAVELRKRISKWWSQVPEANKVTLRDQLLNIALNETNEPVRHSIARVISSVASVDMPDDKWPTLLKFLHESCASANASHREIGIYCLYTLFEVIADLFMNNTVSLFELFNKLIVDPESKSVRITTVLVLGKLSEFVDSEDKPTIKMFKAIIPNMVNVLEQCIKDDDEENSAKIFEVFDTLLMLDAPLLNDHLANLIDFFLTIGANTELDESLRVFALSFLMWAAVYHFSKQNKIRHLKLVGHIVERLMPIGTEEDPEDVDEDSASRLAYKVLNALATNIPPQQVFPLVMPFVLNYIQNPNPSYRKASMMAFAVTVEGCTDIIANKLNELLPIVCTGLQDPEIVVRRAACMALGCLAEEMPVDISEHHQVLLPLVFNLMNDNNPEVTKHACNALDAILEGLGSDIVQYLQLLMEKLLFLLDNATETETRATVIAAIGSAAHAAGDAFQPYFGQVMPRIIQFMSLKESTDDQLLRGVATDTAGSIAEAAGADLFRPYVQGLMTLAIEQLKLDSPRLRECSFALFSNFARVFGEEFATFLPTIVPEILTSCKVEEKNETVLDEEVDLTTGGMDDDLDEDFENFNFNSAIADEKEFAVDALGELFANTKSHFLPYVDASLLELQKLTSHLYDGVRKSATQSLFTFLKTFYVMSNPAPWTVGVPATYAIHENVQNLINTIIPMTLELWKEEDDRSVVAQTCQEFVTALRLMGPILIADGLEDISENLLEIFQKKSICQQAFDDGDYEEEDDDLESESLLITSAGDLVAALCETVGPTYANYFAVYMPLISKYYKPTKTQSERAMAVGCLGECIGGLKSAITPYTERLMQIFVKACGDEDELVRSNAAFALGCLAFHTEVDLSNHYPELLTALSPLFSNQTLPNTVDNAAGAVARLILARPNAVPLDQVLPTFTNALPLKADFEENQPVFDCIFQLFNANNPFVLGNLPQFLHIFTQVLSESDQLKDATRAHLIELIRHLNTQSPELNIGSSELARFL</sequence>
<gene>
    <name evidence="10" type="ORF">MUCCIDRAFT_191299</name>
</gene>
<evidence type="ECO:0000256" key="2">
    <source>
        <dbReference type="ARBA" id="ARBA00004496"/>
    </source>
</evidence>
<name>A0A162YCG8_MUCCL</name>
<dbReference type="Proteomes" id="UP000077051">
    <property type="component" value="Unassembled WGS sequence"/>
</dbReference>
<evidence type="ECO:0000256" key="6">
    <source>
        <dbReference type="ARBA" id="ARBA00022927"/>
    </source>
</evidence>
<dbReference type="AlphaFoldDB" id="A0A162YCG8"/>
<dbReference type="SMART" id="SM01349">
    <property type="entry name" value="TOG"/>
    <property type="match status" value="1"/>
</dbReference>
<dbReference type="InterPro" id="IPR040122">
    <property type="entry name" value="Importin_beta"/>
</dbReference>
<dbReference type="VEuPathDB" id="FungiDB:MUCCIDRAFT_191299"/>
<evidence type="ECO:0000313" key="11">
    <source>
        <dbReference type="Proteomes" id="UP000077051"/>
    </source>
</evidence>
<dbReference type="InterPro" id="IPR001494">
    <property type="entry name" value="Importin-beta_N"/>
</dbReference>
<dbReference type="PANTHER" id="PTHR10527">
    <property type="entry name" value="IMPORTIN BETA"/>
    <property type="match status" value="1"/>
</dbReference>
<evidence type="ECO:0000256" key="4">
    <source>
        <dbReference type="ARBA" id="ARBA00022490"/>
    </source>
</evidence>
<keyword evidence="4" id="KW-0963">Cytoplasm</keyword>
<dbReference type="Gene3D" id="1.25.10.10">
    <property type="entry name" value="Leucine-rich Repeat Variant"/>
    <property type="match status" value="1"/>
</dbReference>
<evidence type="ECO:0000256" key="8">
    <source>
        <dbReference type="PROSITE-ProRule" id="PRU00103"/>
    </source>
</evidence>
<evidence type="ECO:0000256" key="7">
    <source>
        <dbReference type="ARBA" id="ARBA00023242"/>
    </source>
</evidence>
<dbReference type="Pfam" id="PF25780">
    <property type="entry name" value="TPR_IPO5"/>
    <property type="match status" value="1"/>
</dbReference>
<dbReference type="Pfam" id="PF24714">
    <property type="entry name" value="TOR1L1_N"/>
    <property type="match status" value="1"/>
</dbReference>
<dbReference type="PROSITE" id="PS50077">
    <property type="entry name" value="HEAT_REPEAT"/>
    <property type="match status" value="2"/>
</dbReference>
<evidence type="ECO:0000313" key="10">
    <source>
        <dbReference type="EMBL" id="OAC98196.1"/>
    </source>
</evidence>
<accession>A0A162YCG8</accession>
<keyword evidence="3" id="KW-0813">Transport</keyword>
<dbReference type="PROSITE" id="PS50166">
    <property type="entry name" value="IMPORTIN_B_NT"/>
    <property type="match status" value="1"/>
</dbReference>
<dbReference type="Pfam" id="PF02985">
    <property type="entry name" value="HEAT"/>
    <property type="match status" value="1"/>
</dbReference>
<evidence type="ECO:0000256" key="3">
    <source>
        <dbReference type="ARBA" id="ARBA00022448"/>
    </source>
</evidence>
<organism evidence="10 11">
    <name type="scientific">Mucor lusitanicus CBS 277.49</name>
    <dbReference type="NCBI Taxonomy" id="747725"/>
    <lineage>
        <taxon>Eukaryota</taxon>
        <taxon>Fungi</taxon>
        <taxon>Fungi incertae sedis</taxon>
        <taxon>Mucoromycota</taxon>
        <taxon>Mucoromycotina</taxon>
        <taxon>Mucoromycetes</taxon>
        <taxon>Mucorales</taxon>
        <taxon>Mucorineae</taxon>
        <taxon>Mucoraceae</taxon>
        <taxon>Mucor</taxon>
    </lineage>
</organism>
<dbReference type="InterPro" id="IPR000357">
    <property type="entry name" value="HEAT"/>
</dbReference>
<feature type="domain" description="Importin N-terminal" evidence="9">
    <location>
        <begin position="27"/>
        <end position="94"/>
    </location>
</feature>
<evidence type="ECO:0000256" key="1">
    <source>
        <dbReference type="ARBA" id="ARBA00004123"/>
    </source>
</evidence>
<dbReference type="GO" id="GO:0006606">
    <property type="term" value="P:protein import into nucleus"/>
    <property type="evidence" value="ECO:0007669"/>
    <property type="project" value="InterPro"/>
</dbReference>
<comment type="subcellular location">
    <subcellularLocation>
        <location evidence="2">Cytoplasm</location>
    </subcellularLocation>
    <subcellularLocation>
        <location evidence="1">Nucleus</location>
    </subcellularLocation>
</comment>
<keyword evidence="7" id="KW-0539">Nucleus</keyword>